<gene>
    <name evidence="2" type="ORF">A4U43_C02F19390</name>
</gene>
<dbReference type="Proteomes" id="UP000243459">
    <property type="component" value="Chromosome 2"/>
</dbReference>
<reference evidence="3" key="1">
    <citation type="journal article" date="2017" name="Nat. Commun.">
        <title>The asparagus genome sheds light on the origin and evolution of a young Y chromosome.</title>
        <authorList>
            <person name="Harkess A."/>
            <person name="Zhou J."/>
            <person name="Xu C."/>
            <person name="Bowers J.E."/>
            <person name="Van der Hulst R."/>
            <person name="Ayyampalayam S."/>
            <person name="Mercati F."/>
            <person name="Riccardi P."/>
            <person name="McKain M.R."/>
            <person name="Kakrana A."/>
            <person name="Tang H."/>
            <person name="Ray J."/>
            <person name="Groenendijk J."/>
            <person name="Arikit S."/>
            <person name="Mathioni S.M."/>
            <person name="Nakano M."/>
            <person name="Shan H."/>
            <person name="Telgmann-Rauber A."/>
            <person name="Kanno A."/>
            <person name="Yue Z."/>
            <person name="Chen H."/>
            <person name="Li W."/>
            <person name="Chen Y."/>
            <person name="Xu X."/>
            <person name="Zhang Y."/>
            <person name="Luo S."/>
            <person name="Chen H."/>
            <person name="Gao J."/>
            <person name="Mao Z."/>
            <person name="Pires J.C."/>
            <person name="Luo M."/>
            <person name="Kudrna D."/>
            <person name="Wing R.A."/>
            <person name="Meyers B.C."/>
            <person name="Yi K."/>
            <person name="Kong H."/>
            <person name="Lavrijsen P."/>
            <person name="Sunseri F."/>
            <person name="Falavigna A."/>
            <person name="Ye Y."/>
            <person name="Leebens-Mack J.H."/>
            <person name="Chen G."/>
        </authorList>
    </citation>
    <scope>NUCLEOTIDE SEQUENCE [LARGE SCALE GENOMIC DNA]</scope>
    <source>
        <strain evidence="3">cv. DH0086</strain>
    </source>
</reference>
<dbReference type="EMBL" id="CM007382">
    <property type="protein sequence ID" value="ONK78496.1"/>
    <property type="molecule type" value="Genomic_DNA"/>
</dbReference>
<evidence type="ECO:0000256" key="1">
    <source>
        <dbReference type="SAM" id="MobiDB-lite"/>
    </source>
</evidence>
<feature type="compositionally biased region" description="Low complexity" evidence="1">
    <location>
        <begin position="46"/>
        <end position="57"/>
    </location>
</feature>
<organism evidence="2 3">
    <name type="scientific">Asparagus officinalis</name>
    <name type="common">Garden asparagus</name>
    <dbReference type="NCBI Taxonomy" id="4686"/>
    <lineage>
        <taxon>Eukaryota</taxon>
        <taxon>Viridiplantae</taxon>
        <taxon>Streptophyta</taxon>
        <taxon>Embryophyta</taxon>
        <taxon>Tracheophyta</taxon>
        <taxon>Spermatophyta</taxon>
        <taxon>Magnoliopsida</taxon>
        <taxon>Liliopsida</taxon>
        <taxon>Asparagales</taxon>
        <taxon>Asparagaceae</taxon>
        <taxon>Asparagoideae</taxon>
        <taxon>Asparagus</taxon>
    </lineage>
</organism>
<feature type="region of interest" description="Disordered" evidence="1">
    <location>
        <begin position="22"/>
        <end position="57"/>
    </location>
</feature>
<evidence type="ECO:0000313" key="2">
    <source>
        <dbReference type="EMBL" id="ONK78496.1"/>
    </source>
</evidence>
<proteinExistence type="predicted"/>
<keyword evidence="3" id="KW-1185">Reference proteome</keyword>
<evidence type="ECO:0000313" key="3">
    <source>
        <dbReference type="Proteomes" id="UP000243459"/>
    </source>
</evidence>
<sequence length="198" mass="21264">MNKTKKDSEGCADVESGVAAIMNKRTRNDISSNKCKGKASKEEGGEASSSLPSTSSSLSAFVPCKEAEAFNQLISTLDEKQHTVFDQEEEVDERQVIGMLLKEHEAMKNNSDAAVESDAPTSVCEQAATYVQDSLQKRKWLVGCSNFFDTENSSTVNIEASSWPSSSSPCLSSSWLCASALDSYEASSSLVNILPPAS</sequence>
<name>A0A5P1FJK6_ASPOF</name>
<dbReference type="AlphaFoldDB" id="A0A5P1FJK6"/>
<dbReference type="Gramene" id="ONK78496">
    <property type="protein sequence ID" value="ONK78496"/>
    <property type="gene ID" value="A4U43_C02F19390"/>
</dbReference>
<accession>A0A5P1FJK6</accession>
<protein>
    <submittedName>
        <fullName evidence="2">Uncharacterized protein</fullName>
    </submittedName>
</protein>